<keyword evidence="3" id="KW-1185">Reference proteome</keyword>
<proteinExistence type="predicted"/>
<comment type="caution">
    <text evidence="2">The sequence shown here is derived from an EMBL/GenBank/DDBJ whole genome shotgun (WGS) entry which is preliminary data.</text>
</comment>
<dbReference type="EMBL" id="JAPQKQ010000001">
    <property type="protein sequence ID" value="KAJ5212962.1"/>
    <property type="molecule type" value="Genomic_DNA"/>
</dbReference>
<feature type="region of interest" description="Disordered" evidence="1">
    <location>
        <begin position="87"/>
        <end position="106"/>
    </location>
</feature>
<name>A0A9W9N4F1_9EURO</name>
<evidence type="ECO:0000256" key="1">
    <source>
        <dbReference type="SAM" id="MobiDB-lite"/>
    </source>
</evidence>
<evidence type="ECO:0000313" key="2">
    <source>
        <dbReference type="EMBL" id="KAJ5212962.1"/>
    </source>
</evidence>
<reference evidence="2" key="2">
    <citation type="journal article" date="2023" name="IMA Fungus">
        <title>Comparative genomic study of the Penicillium genus elucidates a diverse pangenome and 15 lateral gene transfer events.</title>
        <authorList>
            <person name="Petersen C."/>
            <person name="Sorensen T."/>
            <person name="Nielsen M.R."/>
            <person name="Sondergaard T.E."/>
            <person name="Sorensen J.L."/>
            <person name="Fitzpatrick D.A."/>
            <person name="Frisvad J.C."/>
            <person name="Nielsen K.L."/>
        </authorList>
    </citation>
    <scope>NUCLEOTIDE SEQUENCE</scope>
    <source>
        <strain evidence="2">IBT 20477</strain>
    </source>
</reference>
<accession>A0A9W9N4F1</accession>
<dbReference type="AlphaFoldDB" id="A0A9W9N4F1"/>
<evidence type="ECO:0000313" key="3">
    <source>
        <dbReference type="Proteomes" id="UP001150942"/>
    </source>
</evidence>
<feature type="compositionally biased region" description="Basic and acidic residues" evidence="1">
    <location>
        <begin position="87"/>
        <end position="97"/>
    </location>
</feature>
<dbReference type="OrthoDB" id="4363883at2759"/>
<reference evidence="2" key="1">
    <citation type="submission" date="2022-11" db="EMBL/GenBank/DDBJ databases">
        <authorList>
            <person name="Petersen C."/>
        </authorList>
    </citation>
    <scope>NUCLEOTIDE SEQUENCE</scope>
    <source>
        <strain evidence="2">IBT 20477</strain>
    </source>
</reference>
<dbReference type="Proteomes" id="UP001150942">
    <property type="component" value="Unassembled WGS sequence"/>
</dbReference>
<protein>
    <submittedName>
        <fullName evidence="2">Uncharacterized protein</fullName>
    </submittedName>
</protein>
<gene>
    <name evidence="2" type="ORF">N7449_000131</name>
</gene>
<sequence length="128" mass="14682">MAVTTYVASSTIKEGVNTPNVFRGTRQVTIVPKRLATCQRTHTRKPRLIWVWICMGHNNVDVSCIGTRVATEPSPYDVSWGLRRDGGREVERVGERREEEEEERWEGSFYMVTSQVPSQNRHSPTHLP</sequence>
<organism evidence="2 3">
    <name type="scientific">Penicillium cf. viridicatum</name>
    <dbReference type="NCBI Taxonomy" id="2972119"/>
    <lineage>
        <taxon>Eukaryota</taxon>
        <taxon>Fungi</taxon>
        <taxon>Dikarya</taxon>
        <taxon>Ascomycota</taxon>
        <taxon>Pezizomycotina</taxon>
        <taxon>Eurotiomycetes</taxon>
        <taxon>Eurotiomycetidae</taxon>
        <taxon>Eurotiales</taxon>
        <taxon>Aspergillaceae</taxon>
        <taxon>Penicillium</taxon>
    </lineage>
</organism>